<protein>
    <submittedName>
        <fullName evidence="9">Four-carbon acid sugar kinase family protein</fullName>
    </submittedName>
</protein>
<dbReference type="InterPro" id="IPR010737">
    <property type="entry name" value="4-carb_acid_sugar_kinase_N"/>
</dbReference>
<name>A0ABV9SXZ6_9BACT</name>
<dbReference type="InterPro" id="IPR042213">
    <property type="entry name" value="NBD_C_sf"/>
</dbReference>
<dbReference type="SUPFAM" id="SSF142764">
    <property type="entry name" value="YgbK-like"/>
    <property type="match status" value="1"/>
</dbReference>
<dbReference type="Gene3D" id="3.40.50.10840">
    <property type="entry name" value="Putative sugar-binding, N-terminal domain"/>
    <property type="match status" value="1"/>
</dbReference>
<keyword evidence="10" id="KW-1185">Reference proteome</keyword>
<evidence type="ECO:0000313" key="10">
    <source>
        <dbReference type="Proteomes" id="UP001595818"/>
    </source>
</evidence>
<evidence type="ECO:0000313" key="9">
    <source>
        <dbReference type="EMBL" id="MFC4871074.1"/>
    </source>
</evidence>
<evidence type="ECO:0000256" key="2">
    <source>
        <dbReference type="ARBA" id="ARBA00022679"/>
    </source>
</evidence>
<dbReference type="InterPro" id="IPR031475">
    <property type="entry name" value="NBD_C"/>
</dbReference>
<comment type="caution">
    <text evidence="9">The sequence shown here is derived from an EMBL/GenBank/DDBJ whole genome shotgun (WGS) entry which is preliminary data.</text>
</comment>
<evidence type="ECO:0000259" key="8">
    <source>
        <dbReference type="Pfam" id="PF17042"/>
    </source>
</evidence>
<feature type="domain" description="Four-carbon acid sugar kinase nucleotide binding" evidence="8">
    <location>
        <begin position="283"/>
        <end position="446"/>
    </location>
</feature>
<evidence type="ECO:0000256" key="6">
    <source>
        <dbReference type="ARBA" id="ARBA00023277"/>
    </source>
</evidence>
<feature type="domain" description="Four-carbon acid sugar kinase N-terminal" evidence="7">
    <location>
        <begin position="26"/>
        <end position="261"/>
    </location>
</feature>
<sequence>MAEKQTLNRPHLSAIRVLFEKLGKTLVIVDDDPTGTQTVHDVPVLGHWSLEVFKEEFERKTKLFFVLANTRSLVPEEAVKRSKEIGKNLLEASMATGRDFILVSRSDSTLRGHFPEEVAAISEACGRSRLPWIMAPVFFEGGRVTENDVHYIIENEVKIPVSQTPFAKDKSFGYQHADLRKWIMEKSKGNTKRDSIKSLSLERIRKGENLRETLATLQTGETLIINATMYEDLEIVCQALLQEIKEGRNFIFRTAASFISAFTGMEAKPWLVQQRPAPKNGGLMIVGSYVPKTTGQLQNLLSVEGLFEVCLPVEKIIAAPPGFQEWTRESINKIEESLSSGKHMVIYTSRTLLTGKDASENLGIGEKINDYLVNFVKSIRTKPSFIIAKGGITANDIAVKSLGMKRAMVAGQLLPGVPVWQLGDSKKFTNTPYVVFPGNVGNEKALKEAFEIFTQNPDAS</sequence>
<dbReference type="GO" id="GO:0016301">
    <property type="term" value="F:kinase activity"/>
    <property type="evidence" value="ECO:0007669"/>
    <property type="project" value="UniProtKB-KW"/>
</dbReference>
<evidence type="ECO:0000256" key="5">
    <source>
        <dbReference type="ARBA" id="ARBA00022840"/>
    </source>
</evidence>
<reference evidence="10" key="1">
    <citation type="journal article" date="2019" name="Int. J. Syst. Evol. Microbiol.">
        <title>The Global Catalogue of Microorganisms (GCM) 10K type strain sequencing project: providing services to taxonomists for standard genome sequencing and annotation.</title>
        <authorList>
            <consortium name="The Broad Institute Genomics Platform"/>
            <consortium name="The Broad Institute Genome Sequencing Center for Infectious Disease"/>
            <person name="Wu L."/>
            <person name="Ma J."/>
        </authorList>
    </citation>
    <scope>NUCLEOTIDE SEQUENCE [LARGE SCALE GENOMIC DNA]</scope>
    <source>
        <strain evidence="10">CGMCC 4.7466</strain>
    </source>
</reference>
<accession>A0ABV9SXZ6</accession>
<dbReference type="EMBL" id="JBHSJJ010000002">
    <property type="protein sequence ID" value="MFC4871074.1"/>
    <property type="molecule type" value="Genomic_DNA"/>
</dbReference>
<evidence type="ECO:0000256" key="4">
    <source>
        <dbReference type="ARBA" id="ARBA00022777"/>
    </source>
</evidence>
<dbReference type="Pfam" id="PF17042">
    <property type="entry name" value="NBD_C"/>
    <property type="match status" value="1"/>
</dbReference>
<dbReference type="Gene3D" id="3.40.980.20">
    <property type="entry name" value="Four-carbon acid sugar kinase, nucleotide binding domain"/>
    <property type="match status" value="1"/>
</dbReference>
<evidence type="ECO:0000259" key="7">
    <source>
        <dbReference type="Pfam" id="PF07005"/>
    </source>
</evidence>
<dbReference type="Pfam" id="PF07005">
    <property type="entry name" value="SBD_N"/>
    <property type="match status" value="1"/>
</dbReference>
<proteinExistence type="inferred from homology"/>
<keyword evidence="3" id="KW-0547">Nucleotide-binding</keyword>
<dbReference type="Proteomes" id="UP001595818">
    <property type="component" value="Unassembled WGS sequence"/>
</dbReference>
<evidence type="ECO:0000256" key="3">
    <source>
        <dbReference type="ARBA" id="ARBA00022741"/>
    </source>
</evidence>
<keyword evidence="4 9" id="KW-0418">Kinase</keyword>
<keyword evidence="6" id="KW-0119">Carbohydrate metabolism</keyword>
<keyword evidence="5" id="KW-0067">ATP-binding</keyword>
<evidence type="ECO:0000256" key="1">
    <source>
        <dbReference type="ARBA" id="ARBA00005715"/>
    </source>
</evidence>
<gene>
    <name evidence="9" type="ORF">ACFPFU_05205</name>
</gene>
<organism evidence="9 10">
    <name type="scientific">Negadavirga shengliensis</name>
    <dbReference type="NCBI Taxonomy" id="1389218"/>
    <lineage>
        <taxon>Bacteria</taxon>
        <taxon>Pseudomonadati</taxon>
        <taxon>Bacteroidota</taxon>
        <taxon>Cytophagia</taxon>
        <taxon>Cytophagales</taxon>
        <taxon>Cyclobacteriaceae</taxon>
        <taxon>Negadavirga</taxon>
    </lineage>
</organism>
<dbReference type="RefSeq" id="WP_377062206.1">
    <property type="nucleotide sequence ID" value="NZ_JBHSJJ010000002.1"/>
</dbReference>
<keyword evidence="2" id="KW-0808">Transferase</keyword>
<dbReference type="InterPro" id="IPR037051">
    <property type="entry name" value="4-carb_acid_sugar_kinase_N_sf"/>
</dbReference>
<comment type="similarity">
    <text evidence="1">Belongs to the four-carbon acid sugar kinase family.</text>
</comment>